<feature type="compositionally biased region" description="Polar residues" evidence="1">
    <location>
        <begin position="11"/>
        <end position="28"/>
    </location>
</feature>
<organism evidence="3 4">
    <name type="scientific">Schizophyllum amplum</name>
    <dbReference type="NCBI Taxonomy" id="97359"/>
    <lineage>
        <taxon>Eukaryota</taxon>
        <taxon>Fungi</taxon>
        <taxon>Dikarya</taxon>
        <taxon>Basidiomycota</taxon>
        <taxon>Agaricomycotina</taxon>
        <taxon>Agaricomycetes</taxon>
        <taxon>Agaricomycetidae</taxon>
        <taxon>Agaricales</taxon>
        <taxon>Schizophyllaceae</taxon>
        <taxon>Schizophyllum</taxon>
    </lineage>
</organism>
<proteinExistence type="predicted"/>
<keyword evidence="2" id="KW-1133">Transmembrane helix</keyword>
<comment type="caution">
    <text evidence="3">The sequence shown here is derived from an EMBL/GenBank/DDBJ whole genome shotgun (WGS) entry which is preliminary data.</text>
</comment>
<feature type="compositionally biased region" description="Polar residues" evidence="1">
    <location>
        <begin position="36"/>
        <end position="52"/>
    </location>
</feature>
<feature type="region of interest" description="Disordered" evidence="1">
    <location>
        <begin position="297"/>
        <end position="371"/>
    </location>
</feature>
<reference evidence="3 4" key="1">
    <citation type="journal article" date="2019" name="New Phytol.">
        <title>Comparative genomics reveals unique wood-decay strategies and fruiting body development in the Schizophyllaceae.</title>
        <authorList>
            <person name="Almasi E."/>
            <person name="Sahu N."/>
            <person name="Krizsan K."/>
            <person name="Balint B."/>
            <person name="Kovacs G.M."/>
            <person name="Kiss B."/>
            <person name="Cseklye J."/>
            <person name="Drula E."/>
            <person name="Henrissat B."/>
            <person name="Nagy I."/>
            <person name="Chovatia M."/>
            <person name="Adam C."/>
            <person name="LaButti K."/>
            <person name="Lipzen A."/>
            <person name="Riley R."/>
            <person name="Grigoriev I.V."/>
            <person name="Nagy L.G."/>
        </authorList>
    </citation>
    <scope>NUCLEOTIDE SEQUENCE [LARGE SCALE GENOMIC DNA]</scope>
    <source>
        <strain evidence="3 4">NL-1724</strain>
    </source>
</reference>
<name>A0A550CEE5_9AGAR</name>
<dbReference type="Proteomes" id="UP000320762">
    <property type="component" value="Unassembled WGS sequence"/>
</dbReference>
<gene>
    <name evidence="3" type="ORF">BD626DRAFT_34161</name>
</gene>
<keyword evidence="2" id="KW-0472">Membrane</keyword>
<feature type="compositionally biased region" description="Polar residues" evidence="1">
    <location>
        <begin position="297"/>
        <end position="308"/>
    </location>
</feature>
<feature type="region of interest" description="Disordered" evidence="1">
    <location>
        <begin position="11"/>
        <end position="54"/>
    </location>
</feature>
<feature type="transmembrane region" description="Helical" evidence="2">
    <location>
        <begin position="121"/>
        <end position="140"/>
    </location>
</feature>
<keyword evidence="2" id="KW-0812">Transmembrane</keyword>
<evidence type="ECO:0000256" key="2">
    <source>
        <dbReference type="SAM" id="Phobius"/>
    </source>
</evidence>
<feature type="region of interest" description="Disordered" evidence="1">
    <location>
        <begin position="518"/>
        <end position="593"/>
    </location>
</feature>
<dbReference type="AlphaFoldDB" id="A0A550CEE5"/>
<feature type="compositionally biased region" description="Low complexity" evidence="1">
    <location>
        <begin position="573"/>
        <end position="584"/>
    </location>
</feature>
<dbReference type="OrthoDB" id="3222669at2759"/>
<protein>
    <submittedName>
        <fullName evidence="3">Uncharacterized protein</fullName>
    </submittedName>
</protein>
<evidence type="ECO:0000313" key="4">
    <source>
        <dbReference type="Proteomes" id="UP000320762"/>
    </source>
</evidence>
<evidence type="ECO:0000256" key="1">
    <source>
        <dbReference type="SAM" id="MobiDB-lite"/>
    </source>
</evidence>
<feature type="transmembrane region" description="Helical" evidence="2">
    <location>
        <begin position="152"/>
        <end position="176"/>
    </location>
</feature>
<sequence length="593" mass="64121">MAALYLHNAIFSPTSDGPNLSPSGSGSEISHDRARTNSTATLTPSASENSHPTEPLLRAETNEALAYLELLSRQPKHPNAPPPPWDTALSLEGDPLGASERNAYREHAARRRLRRLRWMKSGLEVIFVAWSVYTAVRYFLALAQYRGTVPRALSAAMGTCMSVCAACMLLNLGLCAMHAGLILRAVALDNVARWENVIAYVGSFLLVVPTVVNLALVPTWRNSPDVEVSIAFRCHLDVDVLWAVGGSCESPSWVAYIGLAVGRVLVTIGIVALYQRVVAMQHLGSSLRTRNHQPIMTEMAQTPVSTPFTDLPSPRRRSRLQKTSSKNAVDRNSNQRHSVASASTRSPSPSDEDSEEVITPRASHTEHDQELRSFAERFRTLMAEINEETEDAIVYARPDSALGYASNITPDGRSSSDSEFLHGRNGEFDPYVFDASYQPHPLSSGTPFIGRDEFGRPYPPDGVVRVLNGYVRRMPTIESLGSREFAWSRPATRTTMFSMQTGGSEGGRSRANSLNALAMSPSSETGGLEADDGRQSRGAESSASRADSMGRASGRTGGTHPTTSSRSTNSFYSAGSSPVASPASTPVPLPVAS</sequence>
<dbReference type="EMBL" id="VDMD01000010">
    <property type="protein sequence ID" value="TRM63174.1"/>
    <property type="molecule type" value="Genomic_DNA"/>
</dbReference>
<dbReference type="STRING" id="97359.A0A550CEE5"/>
<feature type="transmembrane region" description="Helical" evidence="2">
    <location>
        <begin position="197"/>
        <end position="217"/>
    </location>
</feature>
<accession>A0A550CEE5</accession>
<feature type="transmembrane region" description="Helical" evidence="2">
    <location>
        <begin position="253"/>
        <end position="274"/>
    </location>
</feature>
<evidence type="ECO:0000313" key="3">
    <source>
        <dbReference type="EMBL" id="TRM63174.1"/>
    </source>
</evidence>
<feature type="compositionally biased region" description="Polar residues" evidence="1">
    <location>
        <begin position="559"/>
        <end position="572"/>
    </location>
</feature>
<feature type="compositionally biased region" description="Polar residues" evidence="1">
    <location>
        <begin position="321"/>
        <end position="345"/>
    </location>
</feature>
<keyword evidence="4" id="KW-1185">Reference proteome</keyword>